<feature type="compositionally biased region" description="Basic and acidic residues" evidence="9">
    <location>
        <begin position="809"/>
        <end position="827"/>
    </location>
</feature>
<dbReference type="EMBL" id="CM035407">
    <property type="protein sequence ID" value="KAH7445036.1"/>
    <property type="molecule type" value="Genomic_DNA"/>
</dbReference>
<dbReference type="GO" id="GO:0000122">
    <property type="term" value="P:negative regulation of transcription by RNA polymerase II"/>
    <property type="evidence" value="ECO:0007669"/>
    <property type="project" value="TreeGrafter"/>
</dbReference>
<dbReference type="OMA" id="RNDMVGV"/>
<feature type="region of interest" description="Disordered" evidence="9">
    <location>
        <begin position="220"/>
        <end position="300"/>
    </location>
</feature>
<dbReference type="PROSITE" id="PS51477">
    <property type="entry name" value="PAH"/>
    <property type="match status" value="3"/>
</dbReference>
<evidence type="ECO:0000256" key="2">
    <source>
        <dbReference type="ARBA" id="ARBA00022491"/>
    </source>
</evidence>
<keyword evidence="3" id="KW-0677">Repeat</keyword>
<feature type="compositionally biased region" description="Polar residues" evidence="9">
    <location>
        <begin position="227"/>
        <end position="239"/>
    </location>
</feature>
<reference evidence="11" key="1">
    <citation type="submission" date="2021-08" db="EMBL/GenBank/DDBJ databases">
        <title>WGS assembly of Ceratopteris richardii.</title>
        <authorList>
            <person name="Marchant D.B."/>
            <person name="Chen G."/>
            <person name="Jenkins J."/>
            <person name="Shu S."/>
            <person name="Leebens-Mack J."/>
            <person name="Grimwood J."/>
            <person name="Schmutz J."/>
            <person name="Soltis P."/>
            <person name="Soltis D."/>
            <person name="Chen Z.-H."/>
        </authorList>
    </citation>
    <scope>NUCLEOTIDE SEQUENCE</scope>
    <source>
        <strain evidence="11">Whitten #5841</strain>
        <tissue evidence="11">Leaf</tissue>
    </source>
</reference>
<evidence type="ECO:0000259" key="10">
    <source>
        <dbReference type="SMART" id="SM00761"/>
    </source>
</evidence>
<evidence type="ECO:0000313" key="12">
    <source>
        <dbReference type="Proteomes" id="UP000825935"/>
    </source>
</evidence>
<feature type="region of interest" description="Disordered" evidence="9">
    <location>
        <begin position="423"/>
        <end position="445"/>
    </location>
</feature>
<feature type="coiled-coil region" evidence="8">
    <location>
        <begin position="581"/>
        <end position="608"/>
    </location>
</feature>
<dbReference type="PANTHER" id="PTHR12346:SF0">
    <property type="entry name" value="SIN3A, ISOFORM G"/>
    <property type="match status" value="1"/>
</dbReference>
<dbReference type="Pfam" id="PF02671">
    <property type="entry name" value="PAH"/>
    <property type="match status" value="3"/>
</dbReference>
<dbReference type="InterPro" id="IPR013194">
    <property type="entry name" value="HDAC_interact_dom"/>
</dbReference>
<dbReference type="GO" id="GO:0000785">
    <property type="term" value="C:chromatin"/>
    <property type="evidence" value="ECO:0007669"/>
    <property type="project" value="TreeGrafter"/>
</dbReference>
<evidence type="ECO:0000256" key="4">
    <source>
        <dbReference type="ARBA" id="ARBA00023015"/>
    </source>
</evidence>
<dbReference type="InterPro" id="IPR039774">
    <property type="entry name" value="Sin3-like"/>
</dbReference>
<evidence type="ECO:0000256" key="7">
    <source>
        <dbReference type="PROSITE-ProRule" id="PRU00810"/>
    </source>
</evidence>
<keyword evidence="4" id="KW-0805">Transcription regulation</keyword>
<organism evidence="11 12">
    <name type="scientific">Ceratopteris richardii</name>
    <name type="common">Triangle waterfern</name>
    <dbReference type="NCBI Taxonomy" id="49495"/>
    <lineage>
        <taxon>Eukaryota</taxon>
        <taxon>Viridiplantae</taxon>
        <taxon>Streptophyta</taxon>
        <taxon>Embryophyta</taxon>
        <taxon>Tracheophyta</taxon>
        <taxon>Polypodiopsida</taxon>
        <taxon>Polypodiidae</taxon>
        <taxon>Polypodiales</taxon>
        <taxon>Pteridineae</taxon>
        <taxon>Pteridaceae</taxon>
        <taxon>Parkerioideae</taxon>
        <taxon>Ceratopteris</taxon>
    </lineage>
</organism>
<evidence type="ECO:0000256" key="9">
    <source>
        <dbReference type="SAM" id="MobiDB-lite"/>
    </source>
</evidence>
<dbReference type="AlphaFoldDB" id="A0A8T2VGQ1"/>
<dbReference type="FunFam" id="1.20.1160.11:FF:000001">
    <property type="entry name" value="Paired amphipathic helix protein Sin3"/>
    <property type="match status" value="1"/>
</dbReference>
<dbReference type="Gene3D" id="1.20.1160.11">
    <property type="entry name" value="Paired amphipathic helix"/>
    <property type="match status" value="3"/>
</dbReference>
<evidence type="ECO:0000256" key="6">
    <source>
        <dbReference type="ARBA" id="ARBA00023242"/>
    </source>
</evidence>
<name>A0A8T2VGQ1_CERRI</name>
<gene>
    <name evidence="11" type="ORF">KP509_02G103500</name>
</gene>
<feature type="region of interest" description="Disordered" evidence="9">
    <location>
        <begin position="775"/>
        <end position="835"/>
    </location>
</feature>
<dbReference type="InterPro" id="IPR036600">
    <property type="entry name" value="PAH_sf"/>
</dbReference>
<accession>A0A8T2VGQ1</accession>
<dbReference type="FunFam" id="1.20.1160.11:FF:000003">
    <property type="entry name" value="Paired amphipathic helix SIN3-like protein"/>
    <property type="match status" value="1"/>
</dbReference>
<evidence type="ECO:0000256" key="3">
    <source>
        <dbReference type="ARBA" id="ARBA00022737"/>
    </source>
</evidence>
<comment type="subcellular location">
    <subcellularLocation>
        <location evidence="1 7">Nucleus</location>
    </subcellularLocation>
</comment>
<dbReference type="PANTHER" id="PTHR12346">
    <property type="entry name" value="SIN3B-RELATED"/>
    <property type="match status" value="1"/>
</dbReference>
<evidence type="ECO:0000256" key="5">
    <source>
        <dbReference type="ARBA" id="ARBA00023163"/>
    </source>
</evidence>
<sequence>MKRARDENGSAGTQPKRHTAVRGEMSILAVRSQQQLAIAHAAAYLKGVKEAFRDEKAKYDAFLGVMKYFEAQKLNTPGVIARVTELFKGHRELIRGFNDFLPKGFEMRLSLGEDLKRHPMKFDQAMHYVKKIKTRFINEDHIYKAFSRILNMYVKGDKSVTEAHSEVAALFRDHHDLLDEFVCFIPDSIDVSHPSPRGAGVVIGHREDKPLTMRLSQAERPIVKEQMANTSAECVQSSEKTFDRDRYEQDPMGTDKEQFKRGRDSYDEKEQRQAEKEGKDHSEKEGDGNSDASQRLPNNKISARRAEELIGVQSQAIMARETITARTSGRFTSSDKKKVPKGLQRKLAFFENVKSKLPSQETYQQFLKCLKLYSEETITREQLHSMVDGPLSKFPDLVEGFNDFLSHCESIGHYLSNHVSKKLGDGPDLKQKVEQERETQKGRKRCIEEERIDHARDSGRKRYCIEEERIDHEERRMSSHEVSNYEGSSGGNRIKYATKPIPELDLSNCEQGTPSYRLLPKEYPKPVVSHRKPSAQEVLNDTWVSVACGYKENSYKHRRRDRHEENLFRCEDDQYELDVLLESTAGTARRMESLLEKLQETRARQDSQLHVDDYLSAINIRCIERIYGDDGLDVVDHLRKDALGAIPVILPRLKQKCHEWRKCKEDMDQVWAEIYAKSYHKSLDCWSSYSKEDKKSLSIKKIKKITEKKQKDDGSILSIAAGDRKLLNSDFGFEYPEPDVNDNLYELIKLDEMCSSMEISDKVMHLWTAFSEPISGMPSRSHSAEDAEEVSKGKSAEPQDTGSRKNKTDKKEEKGLASEVEIERAGSDQELDVSQAERSGTCAAACKMDEGPYLPGVAGQLKIDSSMYSVSKNDAIASQLDQMHVGGEFWHIFRKSSQNDYPKHQRSL</sequence>
<dbReference type="GO" id="GO:0000118">
    <property type="term" value="C:histone deacetylase complex"/>
    <property type="evidence" value="ECO:0007669"/>
    <property type="project" value="TreeGrafter"/>
</dbReference>
<feature type="compositionally biased region" description="Basic and acidic residues" evidence="9">
    <location>
        <begin position="782"/>
        <end position="797"/>
    </location>
</feature>
<dbReference type="InterPro" id="IPR003822">
    <property type="entry name" value="PAH"/>
</dbReference>
<keyword evidence="2" id="KW-0678">Repressor</keyword>
<dbReference type="Proteomes" id="UP000825935">
    <property type="component" value="Chromosome 2"/>
</dbReference>
<protein>
    <recommendedName>
        <fullName evidence="10">Histone deacetylase interacting domain-containing protein</fullName>
    </recommendedName>
</protein>
<keyword evidence="12" id="KW-1185">Reference proteome</keyword>
<feature type="compositionally biased region" description="Polar residues" evidence="9">
    <location>
        <begin position="290"/>
        <end position="300"/>
    </location>
</feature>
<comment type="caution">
    <text evidence="11">The sequence shown here is derived from an EMBL/GenBank/DDBJ whole genome shotgun (WGS) entry which is preliminary data.</text>
</comment>
<keyword evidence="5" id="KW-0804">Transcription</keyword>
<proteinExistence type="predicted"/>
<dbReference type="Pfam" id="PF08295">
    <property type="entry name" value="Sin3_corepress"/>
    <property type="match status" value="1"/>
</dbReference>
<keyword evidence="8" id="KW-0175">Coiled coil</keyword>
<dbReference type="FunFam" id="1.20.1160.11:FF:000002">
    <property type="entry name" value="Paired amphipathic helix protein SIN3"/>
    <property type="match status" value="1"/>
</dbReference>
<dbReference type="GO" id="GO:0003714">
    <property type="term" value="F:transcription corepressor activity"/>
    <property type="evidence" value="ECO:0007669"/>
    <property type="project" value="InterPro"/>
</dbReference>
<dbReference type="SUPFAM" id="SSF47762">
    <property type="entry name" value="PAH2 domain"/>
    <property type="match status" value="3"/>
</dbReference>
<feature type="compositionally biased region" description="Basic and acidic residues" evidence="9">
    <location>
        <begin position="240"/>
        <end position="287"/>
    </location>
</feature>
<dbReference type="SMART" id="SM00761">
    <property type="entry name" value="HDAC_interact"/>
    <property type="match status" value="1"/>
</dbReference>
<evidence type="ECO:0000256" key="1">
    <source>
        <dbReference type="ARBA" id="ARBA00004123"/>
    </source>
</evidence>
<keyword evidence="6 7" id="KW-0539">Nucleus</keyword>
<dbReference type="OrthoDB" id="10265969at2759"/>
<feature type="domain" description="Histone deacetylase interacting" evidence="10">
    <location>
        <begin position="508"/>
        <end position="608"/>
    </location>
</feature>
<evidence type="ECO:0000313" key="11">
    <source>
        <dbReference type="EMBL" id="KAH7445036.1"/>
    </source>
</evidence>
<evidence type="ECO:0000256" key="8">
    <source>
        <dbReference type="SAM" id="Coils"/>
    </source>
</evidence>